<protein>
    <submittedName>
        <fullName evidence="2">GCN5 family acetyltransferase</fullName>
    </submittedName>
</protein>
<reference evidence="2 3" key="1">
    <citation type="journal article" date="2015" name="G3 (Bethesda)">
        <title>Insights into Ongoing Evolution of the Hexachlorocyclohexane Catabolic Pathway from Comparative Genomics of Ten Sphingomonadaceae Strains.</title>
        <authorList>
            <person name="Pearce S.L."/>
            <person name="Oakeshott J.G."/>
            <person name="Pandey G."/>
        </authorList>
    </citation>
    <scope>NUCLEOTIDE SEQUENCE [LARGE SCALE GENOMIC DNA]</scope>
    <source>
        <strain evidence="2 3">LL02</strain>
    </source>
</reference>
<evidence type="ECO:0000313" key="2">
    <source>
        <dbReference type="EMBL" id="KMS52848.1"/>
    </source>
</evidence>
<dbReference type="Proteomes" id="UP000052268">
    <property type="component" value="Unassembled WGS sequence"/>
</dbReference>
<dbReference type="EMBL" id="JACU01000008">
    <property type="protein sequence ID" value="KMS52848.1"/>
    <property type="molecule type" value="Genomic_DNA"/>
</dbReference>
<dbReference type="PANTHER" id="PTHR43792:SF1">
    <property type="entry name" value="N-ACETYLTRANSFERASE DOMAIN-CONTAINING PROTEIN"/>
    <property type="match status" value="1"/>
</dbReference>
<dbReference type="InterPro" id="IPR016181">
    <property type="entry name" value="Acyl_CoA_acyltransferase"/>
</dbReference>
<dbReference type="Gene3D" id="3.40.630.30">
    <property type="match status" value="1"/>
</dbReference>
<gene>
    <name evidence="2" type="ORF">V474_25230</name>
</gene>
<proteinExistence type="predicted"/>
<name>A0A0J7XP37_9SPHN</name>
<dbReference type="InterPro" id="IPR051531">
    <property type="entry name" value="N-acetyltransferase"/>
</dbReference>
<comment type="caution">
    <text evidence="2">The sequence shown here is derived from an EMBL/GenBank/DDBJ whole genome shotgun (WGS) entry which is preliminary data.</text>
</comment>
<dbReference type="OrthoDB" id="6293260at2"/>
<accession>A0A0J7XP37</accession>
<evidence type="ECO:0000259" key="1">
    <source>
        <dbReference type="Pfam" id="PF13302"/>
    </source>
</evidence>
<feature type="domain" description="N-acetyltransferase" evidence="1">
    <location>
        <begin position="11"/>
        <end position="158"/>
    </location>
</feature>
<dbReference type="AlphaFoldDB" id="A0A0J7XP37"/>
<dbReference type="InterPro" id="IPR000182">
    <property type="entry name" value="GNAT_dom"/>
</dbReference>
<dbReference type="Pfam" id="PF13302">
    <property type="entry name" value="Acetyltransf_3"/>
    <property type="match status" value="1"/>
</dbReference>
<dbReference type="SUPFAM" id="SSF55729">
    <property type="entry name" value="Acyl-CoA N-acyltransferases (Nat)"/>
    <property type="match status" value="1"/>
</dbReference>
<dbReference type="GO" id="GO:0016747">
    <property type="term" value="F:acyltransferase activity, transferring groups other than amino-acyl groups"/>
    <property type="evidence" value="ECO:0007669"/>
    <property type="project" value="InterPro"/>
</dbReference>
<keyword evidence="3" id="KW-1185">Reference proteome</keyword>
<evidence type="ECO:0000313" key="3">
    <source>
        <dbReference type="Proteomes" id="UP000052268"/>
    </source>
</evidence>
<sequence length="192" mass="21366">MAEMFHVETSRLVLRDWRAGDIDRFAQVTNTPSVMRWLGGVMDADKVALFEERVIGFQERLGHTFWIMERKADGGDLSGEMLGFCGLKVIDAPGAAFAGEMEIGWRMRDDAWGQGYAKEAAAASLDAGFDRFGAAEIFAITNIENTASWGLMTRLGMVRREDLDFVDTRFAPPTGKTIVHSISAGEWRKQPI</sequence>
<dbReference type="PANTHER" id="PTHR43792">
    <property type="entry name" value="GNAT FAMILY, PUTATIVE (AFU_ORTHOLOGUE AFUA_3G00765)-RELATED-RELATED"/>
    <property type="match status" value="1"/>
</dbReference>
<organism evidence="2 3">
    <name type="scientific">Novosphingobium barchaimii LL02</name>
    <dbReference type="NCBI Taxonomy" id="1114963"/>
    <lineage>
        <taxon>Bacteria</taxon>
        <taxon>Pseudomonadati</taxon>
        <taxon>Pseudomonadota</taxon>
        <taxon>Alphaproteobacteria</taxon>
        <taxon>Sphingomonadales</taxon>
        <taxon>Sphingomonadaceae</taxon>
        <taxon>Novosphingobium</taxon>
    </lineage>
</organism>
<keyword evidence="2" id="KW-0808">Transferase</keyword>
<dbReference type="PATRIC" id="fig|1114963.3.peg.3901"/>